<dbReference type="AlphaFoldDB" id="A0A7W9UHW8"/>
<name>A0A7W9UHW8_9NOCA</name>
<dbReference type="RefSeq" id="WP_157185337.1">
    <property type="nucleotide sequence ID" value="NZ_JACHIT010000001.1"/>
</dbReference>
<protein>
    <submittedName>
        <fullName evidence="1">Uncharacterized protein</fullName>
    </submittedName>
</protein>
<organism evidence="1 2">
    <name type="scientific">Nocardia transvalensis</name>
    <dbReference type="NCBI Taxonomy" id="37333"/>
    <lineage>
        <taxon>Bacteria</taxon>
        <taxon>Bacillati</taxon>
        <taxon>Actinomycetota</taxon>
        <taxon>Actinomycetes</taxon>
        <taxon>Mycobacteriales</taxon>
        <taxon>Nocardiaceae</taxon>
        <taxon>Nocardia</taxon>
    </lineage>
</organism>
<accession>A0A7W9UHW8</accession>
<sequence length="195" mass="21988">MATRPAPIHYPKDVSIRDLTHWMLDQHHEWDSEPLFFGFAADPSGEMSITGGPLENKDTATSEMNPVHFRAARMKHTGSPLWGFGLVFEGYCEEFTPEETASGEMRRIILEGRLPDRPTAEEMVNAVIYDARGNEWVALTYRYLPERGISDLFTPAADFTKPPLGMAGYLWSAALLLDPANRLRVLEMVADDEDE</sequence>
<comment type="caution">
    <text evidence="1">The sequence shown here is derived from an EMBL/GenBank/DDBJ whole genome shotgun (WGS) entry which is preliminary data.</text>
</comment>
<gene>
    <name evidence="1" type="ORF">BJY24_002384</name>
</gene>
<proteinExistence type="predicted"/>
<keyword evidence="2" id="KW-1185">Reference proteome</keyword>
<evidence type="ECO:0000313" key="2">
    <source>
        <dbReference type="Proteomes" id="UP000540412"/>
    </source>
</evidence>
<evidence type="ECO:0000313" key="1">
    <source>
        <dbReference type="EMBL" id="MBB5913517.1"/>
    </source>
</evidence>
<dbReference type="Proteomes" id="UP000540412">
    <property type="component" value="Unassembled WGS sequence"/>
</dbReference>
<reference evidence="1 2" key="1">
    <citation type="submission" date="2020-08" db="EMBL/GenBank/DDBJ databases">
        <title>Sequencing the genomes of 1000 actinobacteria strains.</title>
        <authorList>
            <person name="Klenk H.-P."/>
        </authorList>
    </citation>
    <scope>NUCLEOTIDE SEQUENCE [LARGE SCALE GENOMIC DNA]</scope>
    <source>
        <strain evidence="1 2">DSM 43582</strain>
    </source>
</reference>
<dbReference type="EMBL" id="JACHIT010000001">
    <property type="protein sequence ID" value="MBB5913517.1"/>
    <property type="molecule type" value="Genomic_DNA"/>
</dbReference>